<dbReference type="HOGENOM" id="CLU_002706_0_0_1"/>
<dbReference type="InterPro" id="IPR033443">
    <property type="entry name" value="PROP1-like_PPR_dom"/>
</dbReference>
<organism evidence="5">
    <name type="scientific">Selaginella moellendorffii</name>
    <name type="common">Spikemoss</name>
    <dbReference type="NCBI Taxonomy" id="88036"/>
    <lineage>
        <taxon>Eukaryota</taxon>
        <taxon>Viridiplantae</taxon>
        <taxon>Streptophyta</taxon>
        <taxon>Embryophyta</taxon>
        <taxon>Tracheophyta</taxon>
        <taxon>Lycopodiopsida</taxon>
        <taxon>Selaginellales</taxon>
        <taxon>Selaginellaceae</taxon>
        <taxon>Selaginella</taxon>
    </lineage>
</organism>
<dbReference type="Proteomes" id="UP000001514">
    <property type="component" value="Unassembled WGS sequence"/>
</dbReference>
<protein>
    <recommendedName>
        <fullName evidence="3">PROP1-like PPR domain-containing protein</fullName>
    </recommendedName>
</protein>
<dbReference type="eggNOG" id="KOG4197">
    <property type="taxonomic scope" value="Eukaryota"/>
</dbReference>
<dbReference type="FunFam" id="1.25.40.10:FF:000125">
    <property type="entry name" value="Pentatricopeptide repeat-containing protein"/>
    <property type="match status" value="1"/>
</dbReference>
<dbReference type="InterPro" id="IPR011990">
    <property type="entry name" value="TPR-like_helical_dom_sf"/>
</dbReference>
<dbReference type="KEGG" id="smo:SELMODRAFT_444869"/>
<dbReference type="InParanoid" id="D8SDK8"/>
<feature type="repeat" description="PPR" evidence="2">
    <location>
        <begin position="160"/>
        <end position="194"/>
    </location>
</feature>
<dbReference type="Gene3D" id="1.25.40.10">
    <property type="entry name" value="Tetratricopeptide repeat domain"/>
    <property type="match status" value="3"/>
</dbReference>
<accession>D8SDK8</accession>
<name>D8SDK8_SELML</name>
<dbReference type="Pfam" id="PF01535">
    <property type="entry name" value="PPR"/>
    <property type="match status" value="5"/>
</dbReference>
<dbReference type="NCBIfam" id="TIGR00756">
    <property type="entry name" value="PPR"/>
    <property type="match status" value="5"/>
</dbReference>
<evidence type="ECO:0000313" key="4">
    <source>
        <dbReference type="EMBL" id="EFJ17640.1"/>
    </source>
</evidence>
<dbReference type="GO" id="GO:0048731">
    <property type="term" value="P:system development"/>
    <property type="evidence" value="ECO:0007669"/>
    <property type="project" value="UniProtKB-ARBA"/>
</dbReference>
<dbReference type="GO" id="GO:0009451">
    <property type="term" value="P:RNA modification"/>
    <property type="evidence" value="ECO:0007669"/>
    <property type="project" value="InterPro"/>
</dbReference>
<dbReference type="EMBL" id="GL377613">
    <property type="protein sequence ID" value="EFJ17640.1"/>
    <property type="molecule type" value="Genomic_DNA"/>
</dbReference>
<evidence type="ECO:0000313" key="5">
    <source>
        <dbReference type="Proteomes" id="UP000001514"/>
    </source>
</evidence>
<keyword evidence="5" id="KW-1185">Reference proteome</keyword>
<feature type="repeat" description="PPR" evidence="2">
    <location>
        <begin position="36"/>
        <end position="70"/>
    </location>
</feature>
<dbReference type="AlphaFoldDB" id="D8SDK8"/>
<dbReference type="PROSITE" id="PS51375">
    <property type="entry name" value="PPR"/>
    <property type="match status" value="3"/>
</dbReference>
<feature type="repeat" description="PPR" evidence="2">
    <location>
        <begin position="98"/>
        <end position="132"/>
    </location>
</feature>
<dbReference type="PANTHER" id="PTHR47926">
    <property type="entry name" value="PENTATRICOPEPTIDE REPEAT-CONTAINING PROTEIN"/>
    <property type="match status" value="1"/>
</dbReference>
<reference evidence="4 5" key="1">
    <citation type="journal article" date="2011" name="Science">
        <title>The Selaginella genome identifies genetic changes associated with the evolution of vascular plants.</title>
        <authorList>
            <person name="Banks J.A."/>
            <person name="Nishiyama T."/>
            <person name="Hasebe M."/>
            <person name="Bowman J.L."/>
            <person name="Gribskov M."/>
            <person name="dePamphilis C."/>
            <person name="Albert V.A."/>
            <person name="Aono N."/>
            <person name="Aoyama T."/>
            <person name="Ambrose B.A."/>
            <person name="Ashton N.W."/>
            <person name="Axtell M.J."/>
            <person name="Barker E."/>
            <person name="Barker M.S."/>
            <person name="Bennetzen J.L."/>
            <person name="Bonawitz N.D."/>
            <person name="Chapple C."/>
            <person name="Cheng C."/>
            <person name="Correa L.G."/>
            <person name="Dacre M."/>
            <person name="DeBarry J."/>
            <person name="Dreyer I."/>
            <person name="Elias M."/>
            <person name="Engstrom E.M."/>
            <person name="Estelle M."/>
            <person name="Feng L."/>
            <person name="Finet C."/>
            <person name="Floyd S.K."/>
            <person name="Frommer W.B."/>
            <person name="Fujita T."/>
            <person name="Gramzow L."/>
            <person name="Gutensohn M."/>
            <person name="Harholt J."/>
            <person name="Hattori M."/>
            <person name="Heyl A."/>
            <person name="Hirai T."/>
            <person name="Hiwatashi Y."/>
            <person name="Ishikawa M."/>
            <person name="Iwata M."/>
            <person name="Karol K.G."/>
            <person name="Koehler B."/>
            <person name="Kolukisaoglu U."/>
            <person name="Kubo M."/>
            <person name="Kurata T."/>
            <person name="Lalonde S."/>
            <person name="Li K."/>
            <person name="Li Y."/>
            <person name="Litt A."/>
            <person name="Lyons E."/>
            <person name="Manning G."/>
            <person name="Maruyama T."/>
            <person name="Michael T.P."/>
            <person name="Mikami K."/>
            <person name="Miyazaki S."/>
            <person name="Morinaga S."/>
            <person name="Murata T."/>
            <person name="Mueller-Roeber B."/>
            <person name="Nelson D.R."/>
            <person name="Obara M."/>
            <person name="Oguri Y."/>
            <person name="Olmstead R.G."/>
            <person name="Onodera N."/>
            <person name="Petersen B.L."/>
            <person name="Pils B."/>
            <person name="Prigge M."/>
            <person name="Rensing S.A."/>
            <person name="Riano-Pachon D.M."/>
            <person name="Roberts A.W."/>
            <person name="Sato Y."/>
            <person name="Scheller H.V."/>
            <person name="Schulz B."/>
            <person name="Schulz C."/>
            <person name="Shakirov E.V."/>
            <person name="Shibagaki N."/>
            <person name="Shinohara N."/>
            <person name="Shippen D.E."/>
            <person name="Soerensen I."/>
            <person name="Sotooka R."/>
            <person name="Sugimoto N."/>
            <person name="Sugita M."/>
            <person name="Sumikawa N."/>
            <person name="Tanurdzic M."/>
            <person name="Theissen G."/>
            <person name="Ulvskov P."/>
            <person name="Wakazuki S."/>
            <person name="Weng J.K."/>
            <person name="Willats W.W."/>
            <person name="Wipf D."/>
            <person name="Wolf P.G."/>
            <person name="Yang L."/>
            <person name="Zimmer A.D."/>
            <person name="Zhu Q."/>
            <person name="Mitros T."/>
            <person name="Hellsten U."/>
            <person name="Loque D."/>
            <person name="Otillar R."/>
            <person name="Salamov A."/>
            <person name="Schmutz J."/>
            <person name="Shapiro H."/>
            <person name="Lindquist E."/>
            <person name="Lucas S."/>
            <person name="Rokhsar D."/>
            <person name="Grigoriev I.V."/>
        </authorList>
    </citation>
    <scope>NUCLEOTIDE SEQUENCE [LARGE SCALE GENOMIC DNA]</scope>
</reference>
<gene>
    <name evidence="4" type="ORF">SELMODRAFT_444869</name>
</gene>
<keyword evidence="1" id="KW-0677">Repeat</keyword>
<feature type="domain" description="PROP1-like PPR" evidence="3">
    <location>
        <begin position="212"/>
        <end position="380"/>
    </location>
</feature>
<dbReference type="InterPro" id="IPR046960">
    <property type="entry name" value="PPR_At4g14850-like_plant"/>
</dbReference>
<dbReference type="STRING" id="88036.D8SDK8"/>
<evidence type="ECO:0000256" key="1">
    <source>
        <dbReference type="ARBA" id="ARBA00022737"/>
    </source>
</evidence>
<dbReference type="Pfam" id="PF17177">
    <property type="entry name" value="PPR_long"/>
    <property type="match status" value="1"/>
</dbReference>
<dbReference type="InterPro" id="IPR002885">
    <property type="entry name" value="PPR_rpt"/>
</dbReference>
<evidence type="ECO:0000256" key="2">
    <source>
        <dbReference type="PROSITE-ProRule" id="PRU00708"/>
    </source>
</evidence>
<dbReference type="SUPFAM" id="SSF48452">
    <property type="entry name" value="TPR-like"/>
    <property type="match status" value="1"/>
</dbReference>
<sequence length="389" mass="43064">MAHSGLYLSNMLLQMYGKCRSVEDSRLIFDGLPYRNSFSWTLMMTAYGQNGHAREARQVFNDMPEKNLVAWTAMVTAYAENRRVDEAKLVFDAMPARNQVSWNGMLSAYAQNGHADEARDVFEAMPERNLVGSTTMVVVLGSSGRVDEARVVFDGMEETDVVAWTALLDAYAQNGHLSAAKAVLEAMPERNEVSWTAMFGVLAESESLESLMELFVQMPEHNVRLLERCPERQHGSVWNAMLAAKAHNSREVEETVGVLREMEAEGVAANETSLVSVMAACSQAGDVGGAWSWMVAMVEDRRLRPHKQHFSCVVDALGRAGRVGEAEDLMAAMPFVPDDVDWRCLVGACKRHLDAGRAARHAAKLERVNSAAPYVLVSTAMKWQSMPVK</sequence>
<evidence type="ECO:0000259" key="3">
    <source>
        <dbReference type="Pfam" id="PF17177"/>
    </source>
</evidence>
<proteinExistence type="predicted"/>
<dbReference type="GO" id="GO:0003723">
    <property type="term" value="F:RNA binding"/>
    <property type="evidence" value="ECO:0007669"/>
    <property type="project" value="InterPro"/>
</dbReference>
<dbReference type="Gramene" id="EFJ17640">
    <property type="protein sequence ID" value="EFJ17640"/>
    <property type="gene ID" value="SELMODRAFT_444869"/>
</dbReference>